<sequence>MRWRGGSALVGALLLSGVAACVAVPQTDDPVAPATRTPPAERLHFTAAGDYGSTAATSSVLTAVGASKPDLHLALGDLSYGRVGEEQQWCRFVTDRVGTDLPFQLLPGNHDSDGSNGNIADFAACLPNRLPGLVGDYPREYYVDVPSSAPLVRFVMISPALTFPDGTWSYAAGSSHLAWTSKAIESARSAGVPWVVVGMHKPCLTTGVHACDVGADLLDLLVSERVDLVLSGHEHLYERTAQLAEGPGCAGVTVGTFTPACVANSGRDLVAGAGTVFTTVGTGGVALRAPSSSDSEAPYFEAASGAGSNPTHGYVDVRATPSDLRVSFVRTEGGTFTDSFAITRSAAP</sequence>
<dbReference type="PANTHER" id="PTHR22953:SF153">
    <property type="entry name" value="PURPLE ACID PHOSPHATASE"/>
    <property type="match status" value="1"/>
</dbReference>
<dbReference type="AlphaFoldDB" id="A0A543PY42"/>
<dbReference type="Proteomes" id="UP000320085">
    <property type="component" value="Unassembled WGS sequence"/>
</dbReference>
<evidence type="ECO:0000256" key="2">
    <source>
        <dbReference type="SAM" id="SignalP"/>
    </source>
</evidence>
<dbReference type="EMBL" id="VFQF01000001">
    <property type="protein sequence ID" value="TQN49004.1"/>
    <property type="molecule type" value="Genomic_DNA"/>
</dbReference>
<proteinExistence type="predicted"/>
<dbReference type="InterPro" id="IPR004843">
    <property type="entry name" value="Calcineurin-like_PHP"/>
</dbReference>
<evidence type="ECO:0000313" key="4">
    <source>
        <dbReference type="EMBL" id="TQN49004.1"/>
    </source>
</evidence>
<feature type="domain" description="Calcineurin-like phosphoesterase" evidence="3">
    <location>
        <begin position="50"/>
        <end position="236"/>
    </location>
</feature>
<evidence type="ECO:0000256" key="1">
    <source>
        <dbReference type="ARBA" id="ARBA00022729"/>
    </source>
</evidence>
<dbReference type="Pfam" id="PF00149">
    <property type="entry name" value="Metallophos"/>
    <property type="match status" value="1"/>
</dbReference>
<dbReference type="PROSITE" id="PS51257">
    <property type="entry name" value="PROKAR_LIPOPROTEIN"/>
    <property type="match status" value="1"/>
</dbReference>
<feature type="signal peptide" evidence="2">
    <location>
        <begin position="1"/>
        <end position="23"/>
    </location>
</feature>
<dbReference type="Gene3D" id="3.60.21.10">
    <property type="match status" value="1"/>
</dbReference>
<name>A0A543PY42_9MICO</name>
<dbReference type="SUPFAM" id="SSF56300">
    <property type="entry name" value="Metallo-dependent phosphatases"/>
    <property type="match status" value="1"/>
</dbReference>
<evidence type="ECO:0000313" key="5">
    <source>
        <dbReference type="Proteomes" id="UP000320085"/>
    </source>
</evidence>
<organism evidence="4 5">
    <name type="scientific">Humibacillus xanthopallidus</name>
    <dbReference type="NCBI Taxonomy" id="412689"/>
    <lineage>
        <taxon>Bacteria</taxon>
        <taxon>Bacillati</taxon>
        <taxon>Actinomycetota</taxon>
        <taxon>Actinomycetes</taxon>
        <taxon>Micrococcales</taxon>
        <taxon>Intrasporangiaceae</taxon>
        <taxon>Humibacillus</taxon>
    </lineage>
</organism>
<protein>
    <submittedName>
        <fullName evidence="4">3',5'-cyclic AMP phosphodiesterase CpdA</fullName>
    </submittedName>
</protein>
<dbReference type="InterPro" id="IPR039331">
    <property type="entry name" value="PAPs-like"/>
</dbReference>
<evidence type="ECO:0000259" key="3">
    <source>
        <dbReference type="Pfam" id="PF00149"/>
    </source>
</evidence>
<feature type="chain" id="PRO_5038426050" evidence="2">
    <location>
        <begin position="24"/>
        <end position="348"/>
    </location>
</feature>
<gene>
    <name evidence="4" type="ORF">FHX52_2160</name>
</gene>
<dbReference type="RefSeq" id="WP_246069812.1">
    <property type="nucleotide sequence ID" value="NZ_BAAAQC010000013.1"/>
</dbReference>
<dbReference type="InterPro" id="IPR029052">
    <property type="entry name" value="Metallo-depent_PP-like"/>
</dbReference>
<dbReference type="PANTHER" id="PTHR22953">
    <property type="entry name" value="ACID PHOSPHATASE RELATED"/>
    <property type="match status" value="1"/>
</dbReference>
<reference evidence="4 5" key="1">
    <citation type="submission" date="2019-06" db="EMBL/GenBank/DDBJ databases">
        <title>Sequencing the genomes of 1000 actinobacteria strains.</title>
        <authorList>
            <person name="Klenk H.-P."/>
        </authorList>
    </citation>
    <scope>NUCLEOTIDE SEQUENCE [LARGE SCALE GENOMIC DNA]</scope>
    <source>
        <strain evidence="4 5">DSM 21776</strain>
    </source>
</reference>
<keyword evidence="1 2" id="KW-0732">Signal</keyword>
<dbReference type="GO" id="GO:0003993">
    <property type="term" value="F:acid phosphatase activity"/>
    <property type="evidence" value="ECO:0007669"/>
    <property type="project" value="InterPro"/>
</dbReference>
<accession>A0A543PY42</accession>
<comment type="caution">
    <text evidence="4">The sequence shown here is derived from an EMBL/GenBank/DDBJ whole genome shotgun (WGS) entry which is preliminary data.</text>
</comment>